<dbReference type="AlphaFoldDB" id="A0A2A9NH60"/>
<name>A0A2A9NH60_9AGAR</name>
<accession>A0A2A9NH60</accession>
<evidence type="ECO:0000313" key="2">
    <source>
        <dbReference type="EMBL" id="PFH49398.1"/>
    </source>
</evidence>
<reference evidence="2 3" key="1">
    <citation type="submission" date="2014-02" db="EMBL/GenBank/DDBJ databases">
        <title>Transposable element dynamics among asymbiotic and ectomycorrhizal Amanita fungi.</title>
        <authorList>
            <consortium name="DOE Joint Genome Institute"/>
            <person name="Hess J."/>
            <person name="Skrede I."/>
            <person name="Wolfe B."/>
            <person name="LaButti K."/>
            <person name="Ohm R.A."/>
            <person name="Grigoriev I.V."/>
            <person name="Pringle A."/>
        </authorList>
    </citation>
    <scope>NUCLEOTIDE SEQUENCE [LARGE SCALE GENOMIC DNA]</scope>
    <source>
        <strain evidence="2 3">SKay4041</strain>
    </source>
</reference>
<dbReference type="Pfam" id="PF20236">
    <property type="entry name" value="DUF6593"/>
    <property type="match status" value="1"/>
</dbReference>
<dbReference type="OrthoDB" id="2989558at2759"/>
<proteinExistence type="predicted"/>
<sequence length="177" mass="20578">MEATFDNRTNVLSANIRTAHDDSVIYSIKTTFGLWGRKLVTVLKDANPLPDEPVIVGAINWKDHYFEIHGHRRSLSSLKRTSGKFLRKSRYWRWSPERKEYEIKFHKDEWQVSSSSESEDTPVVGRLSVPFRPHLVRKCKPAALELKRTALIQDEVFLILLLIYLEAKRQEQAVSSI</sequence>
<organism evidence="2 3">
    <name type="scientific">Amanita thiersii Skay4041</name>
    <dbReference type="NCBI Taxonomy" id="703135"/>
    <lineage>
        <taxon>Eukaryota</taxon>
        <taxon>Fungi</taxon>
        <taxon>Dikarya</taxon>
        <taxon>Basidiomycota</taxon>
        <taxon>Agaricomycotina</taxon>
        <taxon>Agaricomycetes</taxon>
        <taxon>Agaricomycetidae</taxon>
        <taxon>Agaricales</taxon>
        <taxon>Pluteineae</taxon>
        <taxon>Amanitaceae</taxon>
        <taxon>Amanita</taxon>
    </lineage>
</organism>
<dbReference type="STRING" id="703135.A0A2A9NH60"/>
<dbReference type="InterPro" id="IPR046528">
    <property type="entry name" value="DUF6593"/>
</dbReference>
<evidence type="ECO:0000313" key="3">
    <source>
        <dbReference type="Proteomes" id="UP000242287"/>
    </source>
</evidence>
<feature type="domain" description="DUF6593" evidence="1">
    <location>
        <begin position="13"/>
        <end position="170"/>
    </location>
</feature>
<protein>
    <recommendedName>
        <fullName evidence="1">DUF6593 domain-containing protein</fullName>
    </recommendedName>
</protein>
<dbReference type="Proteomes" id="UP000242287">
    <property type="component" value="Unassembled WGS sequence"/>
</dbReference>
<evidence type="ECO:0000259" key="1">
    <source>
        <dbReference type="Pfam" id="PF20236"/>
    </source>
</evidence>
<dbReference type="EMBL" id="KZ302030">
    <property type="protein sequence ID" value="PFH49398.1"/>
    <property type="molecule type" value="Genomic_DNA"/>
</dbReference>
<gene>
    <name evidence="2" type="ORF">AMATHDRAFT_147696</name>
</gene>
<keyword evidence="3" id="KW-1185">Reference proteome</keyword>